<dbReference type="Pfam" id="PF00563">
    <property type="entry name" value="EAL"/>
    <property type="match status" value="1"/>
</dbReference>
<name>A0A1Y1SG30_9GAMM</name>
<dbReference type="SUPFAM" id="SSF55073">
    <property type="entry name" value="Nucleotide cyclase"/>
    <property type="match status" value="1"/>
</dbReference>
<reference evidence="3 4" key="1">
    <citation type="submission" date="2013-04" db="EMBL/GenBank/DDBJ databases">
        <title>Oceanococcus atlanticus 22II-S10r2 Genome Sequencing.</title>
        <authorList>
            <person name="Lai Q."/>
            <person name="Li G."/>
            <person name="Shao Z."/>
        </authorList>
    </citation>
    <scope>NUCLEOTIDE SEQUENCE [LARGE SCALE GENOMIC DNA]</scope>
    <source>
        <strain evidence="3 4">22II-S10r2</strain>
    </source>
</reference>
<dbReference type="GO" id="GO:0071111">
    <property type="term" value="F:cyclic-guanylate-specific phosphodiesterase activity"/>
    <property type="evidence" value="ECO:0007669"/>
    <property type="project" value="InterPro"/>
</dbReference>
<dbReference type="InterPro" id="IPR050706">
    <property type="entry name" value="Cyclic-di-GMP_PDE-like"/>
</dbReference>
<evidence type="ECO:0000259" key="1">
    <source>
        <dbReference type="PROSITE" id="PS50883"/>
    </source>
</evidence>
<dbReference type="CDD" id="cd01948">
    <property type="entry name" value="EAL"/>
    <property type="match status" value="1"/>
</dbReference>
<dbReference type="PROSITE" id="PS50887">
    <property type="entry name" value="GGDEF"/>
    <property type="match status" value="1"/>
</dbReference>
<dbReference type="EMBL" id="AQQV01000001">
    <property type="protein sequence ID" value="ORE88613.1"/>
    <property type="molecule type" value="Genomic_DNA"/>
</dbReference>
<feature type="domain" description="GGDEF" evidence="2">
    <location>
        <begin position="283"/>
        <end position="416"/>
    </location>
</feature>
<dbReference type="InterPro" id="IPR043128">
    <property type="entry name" value="Rev_trsase/Diguanyl_cyclase"/>
</dbReference>
<dbReference type="Gene3D" id="3.30.70.270">
    <property type="match status" value="1"/>
</dbReference>
<dbReference type="InterPro" id="IPR000160">
    <property type="entry name" value="GGDEF_dom"/>
</dbReference>
<dbReference type="AlphaFoldDB" id="A0A1Y1SG30"/>
<dbReference type="SUPFAM" id="SSF141868">
    <property type="entry name" value="EAL domain-like"/>
    <property type="match status" value="1"/>
</dbReference>
<evidence type="ECO:0000259" key="2">
    <source>
        <dbReference type="PROSITE" id="PS50887"/>
    </source>
</evidence>
<keyword evidence="4" id="KW-1185">Reference proteome</keyword>
<organism evidence="3 4">
    <name type="scientific">Oceanococcus atlanticus</name>
    <dbReference type="NCBI Taxonomy" id="1317117"/>
    <lineage>
        <taxon>Bacteria</taxon>
        <taxon>Pseudomonadati</taxon>
        <taxon>Pseudomonadota</taxon>
        <taxon>Gammaproteobacteria</taxon>
        <taxon>Chromatiales</taxon>
        <taxon>Oceanococcaceae</taxon>
        <taxon>Oceanococcus</taxon>
    </lineage>
</organism>
<dbReference type="Gene3D" id="3.20.20.450">
    <property type="entry name" value="EAL domain"/>
    <property type="match status" value="1"/>
</dbReference>
<gene>
    <name evidence="3" type="ORF">ATO7_02020</name>
</gene>
<proteinExistence type="predicted"/>
<feature type="domain" description="EAL" evidence="1">
    <location>
        <begin position="427"/>
        <end position="679"/>
    </location>
</feature>
<dbReference type="SMART" id="SM00052">
    <property type="entry name" value="EAL"/>
    <property type="match status" value="1"/>
</dbReference>
<dbReference type="Proteomes" id="UP000192342">
    <property type="component" value="Unassembled WGS sequence"/>
</dbReference>
<dbReference type="Pfam" id="PF00990">
    <property type="entry name" value="GGDEF"/>
    <property type="match status" value="1"/>
</dbReference>
<comment type="caution">
    <text evidence="3">The sequence shown here is derived from an EMBL/GenBank/DDBJ whole genome shotgun (WGS) entry which is preliminary data.</text>
</comment>
<protein>
    <submittedName>
        <fullName evidence="3">Diguanylate phosphodiesterase</fullName>
    </submittedName>
</protein>
<dbReference type="InterPro" id="IPR035919">
    <property type="entry name" value="EAL_sf"/>
</dbReference>
<sequence>MKGEVLVLAHTPNDAKQIEAHLRTSGHSVHVLVAPGLDSFADIIEKSNICIAIHDAEFSDCRLIQLVEAVHRHKPQIPVLQLNNNTDARSVTDAMAQGARGIVSLGNLPHLEMLFQQEYELYAMHEELQGLRDKIAELERVRTQDLGSTSAPGMRVQEGIVVHANMALAQALRFSDPEDLIGYPLMDLVAKQDQQTVKDAVKAVMKGRHDDAPVGFTLSSDSGATKRLDARFIRIEHDGEPAIEIRGQESRGPVGDISKDAGVARQGVIAAIHEQALTSIGDAVASLIFVSLDDYTGLEQRAGYDGAEQVAEQVIEIIRETSRDNDRIFRFSLSEMVILGHRDSLEDMRGNLEHFQRTLTRSVLKAGKKEVSCTASVVIYPLASDPEDPQALLSKLHGQALELQKDGGNAITIAGDTAEELKRKEQQALWAAKVKKALNDNRFELAYQNIASLAGEERQFSDILLRMIDEDGEEVLARNFMPAAEANGLMPHIDRWVVQRAAQVIGKQLSEHRDPCFFVRVSENTLADADKFITWLKPFMEKNSFLKGHMVLVIREHHLQDHISRAQNLVNTAQAIGLSTALDHFGTSRQSPQMLERLKVNYIKLHSDFTESIGKAGSDMQALEAIMEYAKQHSVKTIAERVTDANGMARLWQMGVNYIMGSHVHEPDRELRSTSFELS</sequence>
<dbReference type="InterPro" id="IPR029787">
    <property type="entry name" value="Nucleotide_cyclase"/>
</dbReference>
<dbReference type="InterPro" id="IPR001633">
    <property type="entry name" value="EAL_dom"/>
</dbReference>
<dbReference type="PROSITE" id="PS50883">
    <property type="entry name" value="EAL"/>
    <property type="match status" value="1"/>
</dbReference>
<dbReference type="Gene3D" id="3.40.50.2300">
    <property type="match status" value="1"/>
</dbReference>
<evidence type="ECO:0000313" key="3">
    <source>
        <dbReference type="EMBL" id="ORE88613.1"/>
    </source>
</evidence>
<evidence type="ECO:0000313" key="4">
    <source>
        <dbReference type="Proteomes" id="UP000192342"/>
    </source>
</evidence>
<dbReference type="SUPFAM" id="SSF52172">
    <property type="entry name" value="CheY-like"/>
    <property type="match status" value="1"/>
</dbReference>
<dbReference type="InterPro" id="IPR011006">
    <property type="entry name" value="CheY-like_superfamily"/>
</dbReference>
<accession>A0A1Y1SG30</accession>
<dbReference type="STRING" id="1317117.ATO7_02020"/>
<dbReference type="PANTHER" id="PTHR33121:SF23">
    <property type="entry name" value="CYCLIC DI-GMP PHOSPHODIESTERASE PDEB"/>
    <property type="match status" value="1"/>
</dbReference>
<dbReference type="PANTHER" id="PTHR33121">
    <property type="entry name" value="CYCLIC DI-GMP PHOSPHODIESTERASE PDEF"/>
    <property type="match status" value="1"/>
</dbReference>